<keyword evidence="4" id="KW-1185">Reference proteome</keyword>
<keyword evidence="1" id="KW-0732">Signal</keyword>
<dbReference type="EMBL" id="KV607372">
    <property type="protein sequence ID" value="OPL20464.1"/>
    <property type="molecule type" value="Genomic_DNA"/>
</dbReference>
<sequence>MVTLACLNGLIALVGSERTLIPVQSNTSMLGGDVNVDVIIKHAMDTVLKGDNFGIQSNCSWMLGHLYLSACAVAETRASGRSLRGMEGGAGIWLIVSIPPNYSYLPEHSFVRALTDCLLEAAKVGT</sequence>
<organism evidence="3 4">
    <name type="scientific">Mytilus galloprovincialis</name>
    <name type="common">Mediterranean mussel</name>
    <dbReference type="NCBI Taxonomy" id="29158"/>
    <lineage>
        <taxon>Eukaryota</taxon>
        <taxon>Metazoa</taxon>
        <taxon>Spiralia</taxon>
        <taxon>Lophotrochozoa</taxon>
        <taxon>Mollusca</taxon>
        <taxon>Bivalvia</taxon>
        <taxon>Autobranchia</taxon>
        <taxon>Pteriomorphia</taxon>
        <taxon>Mytilida</taxon>
        <taxon>Mytiloidea</taxon>
        <taxon>Mytilidae</taxon>
        <taxon>Mytilinae</taxon>
        <taxon>Mytilus</taxon>
    </lineage>
</organism>
<feature type="non-terminal residue" evidence="3">
    <location>
        <position position="1"/>
    </location>
</feature>
<evidence type="ECO:0000256" key="1">
    <source>
        <dbReference type="SAM" id="SignalP"/>
    </source>
</evidence>
<reference evidence="3 4" key="1">
    <citation type="journal article" date="2016" name="PLoS ONE">
        <title>A First Insight into the Genome of the Filter-Feeder Mussel Mytilus galloprovincialis.</title>
        <authorList>
            <person name="Murgarella M."/>
            <person name="Puiu D."/>
            <person name="Novoa B."/>
            <person name="Figueras A."/>
            <person name="Posada D."/>
            <person name="Canchaya C."/>
        </authorList>
    </citation>
    <scope>NUCLEOTIDE SEQUENCE [LARGE SCALE GENOMIC DNA]</scope>
    <source>
        <tissue evidence="3">Muscle</tissue>
    </source>
</reference>
<dbReference type="AlphaFoldDB" id="A0A409V6R4"/>
<feature type="domain" description="Focadhesin C-terminal" evidence="2">
    <location>
        <begin position="1"/>
        <end position="125"/>
    </location>
</feature>
<evidence type="ECO:0000313" key="4">
    <source>
        <dbReference type="Proteomes" id="UP000266721"/>
    </source>
</evidence>
<dbReference type="Pfam" id="PF11229">
    <property type="entry name" value="Focadhesin"/>
    <property type="match status" value="1"/>
</dbReference>
<gene>
    <name evidence="3" type="ORF">AM593_04703</name>
</gene>
<feature type="signal peptide" evidence="1">
    <location>
        <begin position="1"/>
        <end position="16"/>
    </location>
</feature>
<accession>A0A409V6R4</accession>
<evidence type="ECO:0000313" key="3">
    <source>
        <dbReference type="EMBL" id="OPL20464.1"/>
    </source>
</evidence>
<name>A0A409V6R4_MYTGA</name>
<dbReference type="InterPro" id="IPR021392">
    <property type="entry name" value="Focadhesin_C"/>
</dbReference>
<protein>
    <recommendedName>
        <fullName evidence="2">Focadhesin C-terminal domain-containing protein</fullName>
    </recommendedName>
</protein>
<feature type="chain" id="PRO_5019330145" description="Focadhesin C-terminal domain-containing protein" evidence="1">
    <location>
        <begin position="17"/>
        <end position="126"/>
    </location>
</feature>
<dbReference type="Proteomes" id="UP000266721">
    <property type="component" value="Unassembled WGS sequence"/>
</dbReference>
<evidence type="ECO:0000259" key="2">
    <source>
        <dbReference type="Pfam" id="PF11229"/>
    </source>
</evidence>
<proteinExistence type="predicted"/>